<evidence type="ECO:0000256" key="4">
    <source>
        <dbReference type="ARBA" id="ARBA00022692"/>
    </source>
</evidence>
<gene>
    <name evidence="12" type="ORF">PECUL_23A052561</name>
</gene>
<organism evidence="12 13">
    <name type="scientific">Pelobates cultripes</name>
    <name type="common">Western spadefoot toad</name>
    <dbReference type="NCBI Taxonomy" id="61616"/>
    <lineage>
        <taxon>Eukaryota</taxon>
        <taxon>Metazoa</taxon>
        <taxon>Chordata</taxon>
        <taxon>Craniata</taxon>
        <taxon>Vertebrata</taxon>
        <taxon>Euteleostomi</taxon>
        <taxon>Amphibia</taxon>
        <taxon>Batrachia</taxon>
        <taxon>Anura</taxon>
        <taxon>Pelobatoidea</taxon>
        <taxon>Pelobatidae</taxon>
        <taxon>Pelobates</taxon>
    </lineage>
</organism>
<keyword evidence="12" id="KW-0808">Transferase</keyword>
<evidence type="ECO:0000313" key="13">
    <source>
        <dbReference type="Proteomes" id="UP001295444"/>
    </source>
</evidence>
<comment type="similarity">
    <text evidence="2">Belongs to the ALG14 family.</text>
</comment>
<feature type="chain" id="PRO_5041899256" description="UDP-N-acetylglucosamine transferase subunit ALG14" evidence="11">
    <location>
        <begin position="20"/>
        <end position="225"/>
    </location>
</feature>
<dbReference type="Gene3D" id="3.40.50.2000">
    <property type="entry name" value="Glycogen Phosphorylase B"/>
    <property type="match status" value="1"/>
</dbReference>
<keyword evidence="5" id="KW-0256">Endoplasmic reticulum</keyword>
<keyword evidence="7" id="KW-0472">Membrane</keyword>
<keyword evidence="11" id="KW-0732">Signal</keyword>
<reference evidence="12" key="1">
    <citation type="submission" date="2022-03" db="EMBL/GenBank/DDBJ databases">
        <authorList>
            <person name="Alioto T."/>
            <person name="Alioto T."/>
            <person name="Gomez Garrido J."/>
        </authorList>
    </citation>
    <scope>NUCLEOTIDE SEQUENCE</scope>
</reference>
<accession>A0AAD1SUH4</accession>
<feature type="signal peptide" evidence="11">
    <location>
        <begin position="1"/>
        <end position="19"/>
    </location>
</feature>
<evidence type="ECO:0000313" key="12">
    <source>
        <dbReference type="EMBL" id="CAH2311435.1"/>
    </source>
</evidence>
<evidence type="ECO:0000256" key="5">
    <source>
        <dbReference type="ARBA" id="ARBA00022824"/>
    </source>
</evidence>
<evidence type="ECO:0000256" key="11">
    <source>
        <dbReference type="SAM" id="SignalP"/>
    </source>
</evidence>
<keyword evidence="4" id="KW-0812">Transmembrane</keyword>
<dbReference type="FunFam" id="3.40.50.2000:FF:000098">
    <property type="entry name" value="UDP-N-acetylglucosamine transferase subunit ALG14 homolog"/>
    <property type="match status" value="1"/>
</dbReference>
<dbReference type="Pfam" id="PF08660">
    <property type="entry name" value="Alg14"/>
    <property type="match status" value="1"/>
</dbReference>
<sequence>MTTLLVGFLAAALLLGVRAWCVLRGHGTPRSRKKEAVSLLAVAGSGGHTTEMLRLLGNLSTAYSPRYYVLAETDTMSEERIRSFESTRNNESRPPLDEIRKLFARSNQYSIHRIPRSREVRQSWISSVFTSIKSALHCFPLTARLRPDVILCNGPGTCVPVCLSALLLGIIGIKKTIIIYVESICRVESLSLTGQILYYFSNVFIVQWPLLKDKYPKSIYLGRLV</sequence>
<evidence type="ECO:0000256" key="9">
    <source>
        <dbReference type="ARBA" id="ARBA00067533"/>
    </source>
</evidence>
<evidence type="ECO:0000256" key="2">
    <source>
        <dbReference type="ARBA" id="ARBA00009731"/>
    </source>
</evidence>
<evidence type="ECO:0000256" key="6">
    <source>
        <dbReference type="ARBA" id="ARBA00022989"/>
    </source>
</evidence>
<dbReference type="PANTHER" id="PTHR12154">
    <property type="entry name" value="GLYCOSYL TRANSFERASE-RELATED"/>
    <property type="match status" value="1"/>
</dbReference>
<dbReference type="AlphaFoldDB" id="A0AAD1SUH4"/>
<evidence type="ECO:0000256" key="7">
    <source>
        <dbReference type="ARBA" id="ARBA00023136"/>
    </source>
</evidence>
<dbReference type="GO" id="GO:0006488">
    <property type="term" value="P:dolichol-linked oligosaccharide biosynthetic process"/>
    <property type="evidence" value="ECO:0007669"/>
    <property type="project" value="InterPro"/>
</dbReference>
<keyword evidence="13" id="KW-1185">Reference proteome</keyword>
<dbReference type="GO" id="GO:0043541">
    <property type="term" value="C:UDP-N-acetylglucosamine transferase complex"/>
    <property type="evidence" value="ECO:0007669"/>
    <property type="project" value="TreeGrafter"/>
</dbReference>
<dbReference type="PANTHER" id="PTHR12154:SF4">
    <property type="entry name" value="UDP-N-ACETYLGLUCOSAMINE TRANSFERASE SUBUNIT ALG14 HOMOLOG"/>
    <property type="match status" value="1"/>
</dbReference>
<comment type="subunit">
    <text evidence="8">Forms with ALG13 the active heterodimeric UDP-N-acetylglucosamine transferase complex.</text>
</comment>
<dbReference type="GO" id="GO:0004577">
    <property type="term" value="F:N-acetylglucosaminyldiphosphodolichol N-acetylglucosaminyltransferase activity"/>
    <property type="evidence" value="ECO:0007669"/>
    <property type="project" value="TreeGrafter"/>
</dbReference>
<dbReference type="InterPro" id="IPR013969">
    <property type="entry name" value="Oligosacch_biosynth_Alg14"/>
</dbReference>
<keyword evidence="6" id="KW-1133">Transmembrane helix</keyword>
<name>A0AAD1SUH4_PELCU</name>
<comment type="subcellular location">
    <subcellularLocation>
        <location evidence="1">Endoplasmic reticulum membrane</location>
        <topology evidence="1">Single-pass membrane protein</topology>
    </subcellularLocation>
</comment>
<evidence type="ECO:0000256" key="8">
    <source>
        <dbReference type="ARBA" id="ARBA00063014"/>
    </source>
</evidence>
<evidence type="ECO:0000256" key="3">
    <source>
        <dbReference type="ARBA" id="ARBA00017467"/>
    </source>
</evidence>
<dbReference type="Proteomes" id="UP001295444">
    <property type="component" value="Chromosome 08"/>
</dbReference>
<evidence type="ECO:0000256" key="10">
    <source>
        <dbReference type="ARBA" id="ARBA00075041"/>
    </source>
</evidence>
<evidence type="ECO:0000256" key="1">
    <source>
        <dbReference type="ARBA" id="ARBA00004389"/>
    </source>
</evidence>
<proteinExistence type="inferred from homology"/>
<dbReference type="EMBL" id="OW240919">
    <property type="protein sequence ID" value="CAH2311435.1"/>
    <property type="molecule type" value="Genomic_DNA"/>
</dbReference>
<protein>
    <recommendedName>
        <fullName evidence="3">UDP-N-acetylglucosamine transferase subunit ALG14</fullName>
    </recommendedName>
    <alternativeName>
        <fullName evidence="10">Asparagine-linked glycosylation 14 homolog</fullName>
    </alternativeName>
    <alternativeName>
        <fullName evidence="9">UDP-N-acetylglucosamine transferase subunit alg14</fullName>
    </alternativeName>
</protein>